<dbReference type="KEGG" id="dpl:KGM_212664"/>
<comment type="caution">
    <text evidence="2">The sequence shown here is derived from an EMBL/GenBank/DDBJ whole genome shotgun (WGS) entry which is preliminary data.</text>
</comment>
<dbReference type="STRING" id="278856.A0A212ELP4"/>
<name>A0A212ELP4_DANPL</name>
<keyword evidence="3" id="KW-1185">Reference proteome</keyword>
<evidence type="ECO:0000313" key="2">
    <source>
        <dbReference type="EMBL" id="OWR42406.1"/>
    </source>
</evidence>
<accession>A0A212ELP4</accession>
<reference evidence="2 3" key="1">
    <citation type="journal article" date="2011" name="Cell">
        <title>The monarch butterfly genome yields insights into long-distance migration.</title>
        <authorList>
            <person name="Zhan S."/>
            <person name="Merlin C."/>
            <person name="Boore J.L."/>
            <person name="Reppert S.M."/>
        </authorList>
    </citation>
    <scope>NUCLEOTIDE SEQUENCE [LARGE SCALE GENOMIC DNA]</scope>
    <source>
        <strain evidence="2">F-2</strain>
    </source>
</reference>
<proteinExistence type="predicted"/>
<sequence>MFEQRIQYDDLDEEYRQFIEKYNHNHRPTAHDFGTYRNDNDFWQWGHEESHISEDMRKEKLTTVQFDHSGQSESVSLEALVSAARGPSEAERKDAERRRATLNNTFRTAPFTSLLRLTQPKYEIKDKLEEIFNSLSEEPLLAPTANSPAAKCQNAPYNKYFPELFLY</sequence>
<evidence type="ECO:0000313" key="3">
    <source>
        <dbReference type="Proteomes" id="UP000007151"/>
    </source>
</evidence>
<organism evidence="2 3">
    <name type="scientific">Danaus plexippus plexippus</name>
    <dbReference type="NCBI Taxonomy" id="278856"/>
    <lineage>
        <taxon>Eukaryota</taxon>
        <taxon>Metazoa</taxon>
        <taxon>Ecdysozoa</taxon>
        <taxon>Arthropoda</taxon>
        <taxon>Hexapoda</taxon>
        <taxon>Insecta</taxon>
        <taxon>Pterygota</taxon>
        <taxon>Neoptera</taxon>
        <taxon>Endopterygota</taxon>
        <taxon>Lepidoptera</taxon>
        <taxon>Glossata</taxon>
        <taxon>Ditrysia</taxon>
        <taxon>Papilionoidea</taxon>
        <taxon>Nymphalidae</taxon>
        <taxon>Danainae</taxon>
        <taxon>Danaini</taxon>
        <taxon>Danaina</taxon>
        <taxon>Danaus</taxon>
        <taxon>Danaus</taxon>
    </lineage>
</organism>
<dbReference type="Proteomes" id="UP000007151">
    <property type="component" value="Unassembled WGS sequence"/>
</dbReference>
<evidence type="ECO:0000256" key="1">
    <source>
        <dbReference type="SAM" id="MobiDB-lite"/>
    </source>
</evidence>
<feature type="region of interest" description="Disordered" evidence="1">
    <location>
        <begin position="81"/>
        <end position="100"/>
    </location>
</feature>
<dbReference type="AlphaFoldDB" id="A0A212ELP4"/>
<dbReference type="InParanoid" id="A0A212ELP4"/>
<gene>
    <name evidence="2" type="ORF">KGM_212664</name>
</gene>
<feature type="compositionally biased region" description="Basic and acidic residues" evidence="1">
    <location>
        <begin position="88"/>
        <end position="99"/>
    </location>
</feature>
<protein>
    <submittedName>
        <fullName evidence="2">Uncharacterized protein</fullName>
    </submittedName>
</protein>
<dbReference type="EMBL" id="AGBW02014006">
    <property type="protein sequence ID" value="OWR42406.1"/>
    <property type="molecule type" value="Genomic_DNA"/>
</dbReference>